<keyword evidence="2" id="KW-0238">DNA-binding</keyword>
<dbReference type="SMART" id="SM00418">
    <property type="entry name" value="HTH_ARSR"/>
    <property type="match status" value="1"/>
</dbReference>
<keyword evidence="1" id="KW-0805">Transcription regulation</keyword>
<dbReference type="PROSITE" id="PS50987">
    <property type="entry name" value="HTH_ARSR_2"/>
    <property type="match status" value="1"/>
</dbReference>
<evidence type="ECO:0000313" key="9">
    <source>
        <dbReference type="EMBL" id="AWJ97045.1"/>
    </source>
</evidence>
<reference evidence="10 11" key="2">
    <citation type="submission" date="2018-05" db="EMBL/GenBank/DDBJ databases">
        <authorList>
            <consortium name="NARMS: The National Antimicrobial Resistance Monitoring System"/>
        </authorList>
    </citation>
    <scope>NUCLEOTIDE SEQUENCE [LARGE SCALE GENOMIC DNA]</scope>
    <source>
        <strain evidence="10 11">FSIS1607212</strain>
    </source>
</reference>
<dbReference type="GO" id="GO:0003700">
    <property type="term" value="F:DNA-binding transcription factor activity"/>
    <property type="evidence" value="ECO:0007669"/>
    <property type="project" value="InterPro"/>
</dbReference>
<dbReference type="GO" id="GO:0003677">
    <property type="term" value="F:DNA binding"/>
    <property type="evidence" value="ECO:0007669"/>
    <property type="project" value="UniProtKB-KW"/>
</dbReference>
<dbReference type="InterPro" id="IPR051081">
    <property type="entry name" value="HTH_MetalResp_TranReg"/>
</dbReference>
<evidence type="ECO:0000313" key="8">
    <source>
        <dbReference type="EMBL" id="AWJ97017.1"/>
    </source>
</evidence>
<keyword evidence="3" id="KW-0804">Transcription</keyword>
<dbReference type="RefSeq" id="WP_002869213.1">
    <property type="nucleotide sequence ID" value="NZ_AACERE020000007.1"/>
</dbReference>
<protein>
    <submittedName>
        <fullName evidence="8">ArsR family transcriptional regulator</fullName>
    </submittedName>
</protein>
<evidence type="ECO:0000313" key="7">
    <source>
        <dbReference type="EMBL" id="AWJ96995.1"/>
    </source>
</evidence>
<gene>
    <name evidence="8" type="primary">arsR</name>
    <name evidence="10" type="ORF">BFD99_06575</name>
</gene>
<feature type="domain" description="HTH arsR-type" evidence="4">
    <location>
        <begin position="1"/>
        <end position="90"/>
    </location>
</feature>
<evidence type="ECO:0000256" key="3">
    <source>
        <dbReference type="ARBA" id="ARBA00023163"/>
    </source>
</evidence>
<dbReference type="Gene3D" id="1.10.10.10">
    <property type="entry name" value="Winged helix-like DNA-binding domain superfamily/Winged helix DNA-binding domain"/>
    <property type="match status" value="1"/>
</dbReference>
<name>A0A2S1XZ51_CAMJU</name>
<evidence type="ECO:0000256" key="1">
    <source>
        <dbReference type="ARBA" id="ARBA00023015"/>
    </source>
</evidence>
<evidence type="ECO:0000313" key="10">
    <source>
        <dbReference type="EMBL" id="EAL3735629.1"/>
    </source>
</evidence>
<dbReference type="EMBL" id="MH109721">
    <property type="protein sequence ID" value="AWJ97017.1"/>
    <property type="molecule type" value="Genomic_DNA"/>
</dbReference>
<dbReference type="EMBL" id="MH109733">
    <property type="protein sequence ID" value="AWJ97045.1"/>
    <property type="molecule type" value="Genomic_DNA"/>
</dbReference>
<sequence>MQKFLAIISAINDESRILILYHLLRYKELCVCDLQELLNMGQSRLSRHLKILKDAGFLYVRRQGTWAYYGINNELLKLHLDLFENIKNLELKNVIKKNENIITQICP</sequence>
<organism evidence="8">
    <name type="scientific">Campylobacter jejuni</name>
    <dbReference type="NCBI Taxonomy" id="197"/>
    <lineage>
        <taxon>Bacteria</taxon>
        <taxon>Pseudomonadati</taxon>
        <taxon>Campylobacterota</taxon>
        <taxon>Epsilonproteobacteria</taxon>
        <taxon>Campylobacterales</taxon>
        <taxon>Campylobacteraceae</taxon>
        <taxon>Campylobacter</taxon>
    </lineage>
</organism>
<dbReference type="EMBL" id="MH109708">
    <property type="protein sequence ID" value="AWJ96985.1"/>
    <property type="molecule type" value="Genomic_DNA"/>
</dbReference>
<proteinExistence type="predicted"/>
<evidence type="ECO:0000313" key="5">
    <source>
        <dbReference type="EMBL" id="AWJ96980.1"/>
    </source>
</evidence>
<dbReference type="NCBIfam" id="NF033788">
    <property type="entry name" value="HTH_metalloreg"/>
    <property type="match status" value="1"/>
</dbReference>
<evidence type="ECO:0000313" key="6">
    <source>
        <dbReference type="EMBL" id="AWJ96985.1"/>
    </source>
</evidence>
<dbReference type="PANTHER" id="PTHR33154:SF18">
    <property type="entry name" value="ARSENICAL RESISTANCE OPERON REPRESSOR"/>
    <property type="match status" value="1"/>
</dbReference>
<accession>A0A2S1XZ51</accession>
<dbReference type="SUPFAM" id="SSF46785">
    <property type="entry name" value="Winged helix' DNA-binding domain"/>
    <property type="match status" value="1"/>
</dbReference>
<dbReference type="InterPro" id="IPR011991">
    <property type="entry name" value="ArsR-like_HTH"/>
</dbReference>
<dbReference type="PANTHER" id="PTHR33154">
    <property type="entry name" value="TRANSCRIPTIONAL REGULATOR, ARSR FAMILY"/>
    <property type="match status" value="1"/>
</dbReference>
<evidence type="ECO:0000256" key="2">
    <source>
        <dbReference type="ARBA" id="ARBA00023125"/>
    </source>
</evidence>
<dbReference type="EMBL" id="MH109706">
    <property type="protein sequence ID" value="AWJ96980.1"/>
    <property type="molecule type" value="Genomic_DNA"/>
</dbReference>
<dbReference type="AlphaFoldDB" id="A0A2S1XZ51"/>
<dbReference type="Proteomes" id="UP000335162">
    <property type="component" value="Unassembled WGS sequence"/>
</dbReference>
<dbReference type="CDD" id="cd00090">
    <property type="entry name" value="HTH_ARSR"/>
    <property type="match status" value="1"/>
</dbReference>
<dbReference type="InterPro" id="IPR036388">
    <property type="entry name" value="WH-like_DNA-bd_sf"/>
</dbReference>
<dbReference type="PRINTS" id="PR00778">
    <property type="entry name" value="HTHARSR"/>
</dbReference>
<evidence type="ECO:0000313" key="11">
    <source>
        <dbReference type="Proteomes" id="UP000335162"/>
    </source>
</evidence>
<dbReference type="InterPro" id="IPR001845">
    <property type="entry name" value="HTH_ArsR_DNA-bd_dom"/>
</dbReference>
<evidence type="ECO:0000259" key="4">
    <source>
        <dbReference type="PROSITE" id="PS50987"/>
    </source>
</evidence>
<dbReference type="EMBL" id="MH109712">
    <property type="protein sequence ID" value="AWJ96995.1"/>
    <property type="molecule type" value="Genomic_DNA"/>
</dbReference>
<dbReference type="EMBL" id="AACNRY010000014">
    <property type="protein sequence ID" value="EAL3735629.1"/>
    <property type="molecule type" value="Genomic_DNA"/>
</dbReference>
<dbReference type="InterPro" id="IPR036390">
    <property type="entry name" value="WH_DNA-bd_sf"/>
</dbReference>
<reference evidence="8" key="1">
    <citation type="submission" date="2018-03" db="EMBL/GenBank/DDBJ databases">
        <title>Genetic diversity in the arsenic resistance operon among Campylobacter jejuni and Campylobacter coli isolated from retail meats.</title>
        <authorList>
            <person name="Noormohamed A."/>
            <person name="Marasnini D."/>
            <person name="Karki A.B."/>
            <person name="Sous S."/>
            <person name="Hice S."/>
            <person name="Fakhr M.K."/>
        </authorList>
    </citation>
    <scope>NUCLEOTIDE SEQUENCE</scope>
    <source>
        <strain evidence="5">AE3</strain>
        <strain evidence="6">BO1</strain>
        <strain evidence="7">ET3</strain>
        <strain evidence="8">KK1</strain>
        <strain evidence="9">WR2</strain>
    </source>
</reference>
<dbReference type="Pfam" id="PF01022">
    <property type="entry name" value="HTH_5"/>
    <property type="match status" value="1"/>
</dbReference>